<protein>
    <submittedName>
        <fullName evidence="1">Uncharacterized protein</fullName>
    </submittedName>
</protein>
<sequence>MKDFWVSCGHQLLDREPGGGLVATDEFFKAYFIRPELMPPADACQAERQLHAALLAEPRRPVGADEISSIADPDARENWQFVLAFRELLLSHPTLEAAYLALMRGGTVALPPLFVNQLTHVILRNALDGCDDPFVLRAGELFFRSQRVTASHGSLLSMDEEWVEGENPVPTTPLLALLEIPEEAQIDILGEENADSYWRRSDMFDMGLDLFAGGRGMAAVAEAMTRWIAHLLAVEVMIEPLAELRDATLTWYVGLDSEATAISNRLWNGEELDDQTTGRVAGLFRLIFSDKTAVSDGLANESVYLIMATTPQGILRMKPQNLITGLPIKRMEVAS</sequence>
<dbReference type="Proteomes" id="UP000035762">
    <property type="component" value="Unassembled WGS sequence"/>
</dbReference>
<gene>
    <name evidence="1" type="ORF">BN961_03232</name>
</gene>
<keyword evidence="2" id="KW-1185">Reference proteome</keyword>
<proteinExistence type="predicted"/>
<dbReference type="RefSeq" id="WP_048757596.1">
    <property type="nucleotide sequence ID" value="NZ_CCAZ020000002.1"/>
</dbReference>
<dbReference type="AlphaFoldDB" id="A0A090MR06"/>
<reference evidence="1 2" key="1">
    <citation type="journal article" date="2014" name="Genome Announc.">
        <title>Genome Sequence of Afipia felis Strain 76713, Isolated in Hospital Water Using an Amoeba Co-Culture Procedure.</title>
        <authorList>
            <person name="Benamar S."/>
            <person name="La Scola B."/>
            <person name="Croce O."/>
        </authorList>
    </citation>
    <scope>NUCLEOTIDE SEQUENCE [LARGE SCALE GENOMIC DNA]</scope>
    <source>
        <strain evidence="1 2">76713</strain>
    </source>
</reference>
<dbReference type="InterPro" id="IPR045932">
    <property type="entry name" value="DUF6352"/>
</dbReference>
<comment type="caution">
    <text evidence="1">The sequence shown here is derived from an EMBL/GenBank/DDBJ whole genome shotgun (WGS) entry which is preliminary data.</text>
</comment>
<dbReference type="OrthoDB" id="7062302at2"/>
<organism evidence="1 2">
    <name type="scientific">Afipia felis</name>
    <name type="common">Cat scratch disease bacillus</name>
    <dbReference type="NCBI Taxonomy" id="1035"/>
    <lineage>
        <taxon>Bacteria</taxon>
        <taxon>Pseudomonadati</taxon>
        <taxon>Pseudomonadota</taxon>
        <taxon>Alphaproteobacteria</taxon>
        <taxon>Hyphomicrobiales</taxon>
        <taxon>Nitrobacteraceae</taxon>
        <taxon>Afipia</taxon>
    </lineage>
</organism>
<accession>A0A090MR06</accession>
<evidence type="ECO:0000313" key="2">
    <source>
        <dbReference type="Proteomes" id="UP000035762"/>
    </source>
</evidence>
<dbReference type="Pfam" id="PF19879">
    <property type="entry name" value="DUF6352"/>
    <property type="match status" value="1"/>
</dbReference>
<dbReference type="STRING" id="1035.BN961_03232"/>
<evidence type="ECO:0000313" key="1">
    <source>
        <dbReference type="EMBL" id="CEG09800.1"/>
    </source>
</evidence>
<dbReference type="EMBL" id="CCAZ020000002">
    <property type="protein sequence ID" value="CEG09800.1"/>
    <property type="molecule type" value="Genomic_DNA"/>
</dbReference>
<name>A0A090MR06_AFIFE</name>